<proteinExistence type="predicted"/>
<dbReference type="AlphaFoldDB" id="A0A0G1RZ79"/>
<evidence type="ECO:0000313" key="1">
    <source>
        <dbReference type="EMBL" id="KKU62391.1"/>
    </source>
</evidence>
<evidence type="ECO:0000313" key="2">
    <source>
        <dbReference type="Proteomes" id="UP000034502"/>
    </source>
</evidence>
<gene>
    <name evidence="1" type="ORF">UX86_C0049G0004</name>
</gene>
<comment type="caution">
    <text evidence="1">The sequence shown here is derived from an EMBL/GenBank/DDBJ whole genome shotgun (WGS) entry which is preliminary data.</text>
</comment>
<organism evidence="1 2">
    <name type="scientific">Candidatus Amesbacteria bacterium GW2011_GWC1_47_15</name>
    <dbReference type="NCBI Taxonomy" id="1618364"/>
    <lineage>
        <taxon>Bacteria</taxon>
        <taxon>Candidatus Amesiibacteriota</taxon>
    </lineage>
</organism>
<sequence>MLAELDLLLNYKLSKHGTVEVAIHKDLLKPNSPYKIEFGTDVERVLPPQVFYKPRVIVDPGSPKQADKSSIFGQLETKNISEPFRARLFGKTLYQHFLSKEKETGSNAAREWAQKQIVLTLLHERFHYAVRFLNNSVVGLAYAIIPELSDLLTSARVLSDHLDEEDIFCEFMAYQEAIKIEASKVAVFRMCDNR</sequence>
<name>A0A0G1RZ79_9BACT</name>
<accession>A0A0G1RZ79</accession>
<dbReference type="STRING" id="1618364.UX86_C0049G0004"/>
<dbReference type="EMBL" id="LCNU01000049">
    <property type="protein sequence ID" value="KKU62391.1"/>
    <property type="molecule type" value="Genomic_DNA"/>
</dbReference>
<reference evidence="1 2" key="1">
    <citation type="journal article" date="2015" name="Nature">
        <title>rRNA introns, odd ribosomes, and small enigmatic genomes across a large radiation of phyla.</title>
        <authorList>
            <person name="Brown C.T."/>
            <person name="Hug L.A."/>
            <person name="Thomas B.C."/>
            <person name="Sharon I."/>
            <person name="Castelle C.J."/>
            <person name="Singh A."/>
            <person name="Wilkins M.J."/>
            <person name="Williams K.H."/>
            <person name="Banfield J.F."/>
        </authorList>
    </citation>
    <scope>NUCLEOTIDE SEQUENCE [LARGE SCALE GENOMIC DNA]</scope>
</reference>
<protein>
    <submittedName>
        <fullName evidence="1">Uncharacterized protein</fullName>
    </submittedName>
</protein>
<dbReference type="Proteomes" id="UP000034502">
    <property type="component" value="Unassembled WGS sequence"/>
</dbReference>